<keyword evidence="3" id="KW-1185">Reference proteome</keyword>
<dbReference type="RefSeq" id="XP_021824586.1">
    <property type="nucleotide sequence ID" value="XM_021968894.1"/>
</dbReference>
<feature type="region of interest" description="Disordered" evidence="1">
    <location>
        <begin position="338"/>
        <end position="364"/>
    </location>
</feature>
<gene>
    <name evidence="4" type="primary">LOC110765692</name>
</gene>
<feature type="compositionally biased region" description="Polar residues" evidence="1">
    <location>
        <begin position="345"/>
        <end position="364"/>
    </location>
</feature>
<dbReference type="KEGG" id="pavi:110765692"/>
<feature type="domain" description="Retrotransposon gag" evidence="2">
    <location>
        <begin position="196"/>
        <end position="287"/>
    </location>
</feature>
<dbReference type="PANTHER" id="PTHR33223:SF10">
    <property type="entry name" value="AMINOTRANSFERASE-LIKE PLANT MOBILE DOMAIN-CONTAINING PROTEIN"/>
    <property type="match status" value="1"/>
</dbReference>
<evidence type="ECO:0000256" key="1">
    <source>
        <dbReference type="SAM" id="MobiDB-lite"/>
    </source>
</evidence>
<organism evidence="3 4">
    <name type="scientific">Prunus avium</name>
    <name type="common">Cherry</name>
    <name type="synonym">Cerasus avium</name>
    <dbReference type="NCBI Taxonomy" id="42229"/>
    <lineage>
        <taxon>Eukaryota</taxon>
        <taxon>Viridiplantae</taxon>
        <taxon>Streptophyta</taxon>
        <taxon>Embryophyta</taxon>
        <taxon>Tracheophyta</taxon>
        <taxon>Spermatophyta</taxon>
        <taxon>Magnoliopsida</taxon>
        <taxon>eudicotyledons</taxon>
        <taxon>Gunneridae</taxon>
        <taxon>Pentapetalae</taxon>
        <taxon>rosids</taxon>
        <taxon>fabids</taxon>
        <taxon>Rosales</taxon>
        <taxon>Rosaceae</taxon>
        <taxon>Amygdaloideae</taxon>
        <taxon>Amygdaleae</taxon>
        <taxon>Prunus</taxon>
    </lineage>
</organism>
<feature type="region of interest" description="Disordered" evidence="1">
    <location>
        <begin position="46"/>
        <end position="113"/>
    </location>
</feature>
<feature type="compositionally biased region" description="Basic and acidic residues" evidence="1">
    <location>
        <begin position="87"/>
        <end position="113"/>
    </location>
</feature>
<dbReference type="AlphaFoldDB" id="A0A6P5TBH8"/>
<feature type="region of interest" description="Disordered" evidence="1">
    <location>
        <begin position="1"/>
        <end position="32"/>
    </location>
</feature>
<dbReference type="Pfam" id="PF03732">
    <property type="entry name" value="Retrotrans_gag"/>
    <property type="match status" value="1"/>
</dbReference>
<dbReference type="Proteomes" id="UP000515124">
    <property type="component" value="Unplaced"/>
</dbReference>
<proteinExistence type="predicted"/>
<accession>A0A6P5TBH8</accession>
<evidence type="ECO:0000259" key="2">
    <source>
        <dbReference type="Pfam" id="PF03732"/>
    </source>
</evidence>
<dbReference type="GeneID" id="110765692"/>
<name>A0A6P5TBH8_PRUAV</name>
<dbReference type="PANTHER" id="PTHR33223">
    <property type="entry name" value="CCHC-TYPE DOMAIN-CONTAINING PROTEIN"/>
    <property type="match status" value="1"/>
</dbReference>
<evidence type="ECO:0000313" key="3">
    <source>
        <dbReference type="Proteomes" id="UP000515124"/>
    </source>
</evidence>
<protein>
    <submittedName>
        <fullName evidence="4">Uncharacterized protein LOC110765692</fullName>
    </submittedName>
</protein>
<feature type="compositionally biased region" description="Basic and acidic residues" evidence="1">
    <location>
        <begin position="46"/>
        <end position="78"/>
    </location>
</feature>
<reference evidence="4" key="1">
    <citation type="submission" date="2025-08" db="UniProtKB">
        <authorList>
            <consortium name="RefSeq"/>
        </authorList>
    </citation>
    <scope>IDENTIFICATION</scope>
</reference>
<sequence>MAEFAQDTPARSRPRSADVRSNSQEAEPSLAAIQFKKIMKELRETRKMAAEALEKSKGNHTSRPEGLKGSKRKERIELSDGSSTESIHSDDQQNDHEDHQDQRRELKRSKDSKLRRQIEKIVKGYKPQTPAELAVEAAKGICKSPFTSDILKAKKPAKFTQPKFKLFEGVADPIEHIYHFQQQMVLESEDEALLCKLFPSSLSGSALTWFRQLKPRSIGSFTELCEAFISQYVCNQRRKKDITTLFSTKQKAGESLKDYLKRFTEEMSTLETYDSHTASLAFREGVTPGTKMHKSLVKTPPLDMREVLARADGIIRLEEEELALSKRTTAAISTPKHPYEMIQGPRTNFPNGSLRNQARTNSPPTKLTVSLAKLFHENKGKGIFRTPPTLREPPEKRDRSKTCAHHNDFGHTTNDCRNLRYQVEAMLKKGMLSQYRAQPEDKLKEEHAAEPVTNNVATEEGLLEINAIHGRPQLP</sequence>
<dbReference type="InterPro" id="IPR005162">
    <property type="entry name" value="Retrotrans_gag_dom"/>
</dbReference>
<feature type="region of interest" description="Disordered" evidence="1">
    <location>
        <begin position="381"/>
        <end position="406"/>
    </location>
</feature>
<feature type="compositionally biased region" description="Basic and acidic residues" evidence="1">
    <location>
        <begin position="392"/>
        <end position="406"/>
    </location>
</feature>
<evidence type="ECO:0000313" key="4">
    <source>
        <dbReference type="RefSeq" id="XP_021824586.1"/>
    </source>
</evidence>